<comment type="caution">
    <text evidence="2">The sequence shown here is derived from an EMBL/GenBank/DDBJ whole genome shotgun (WGS) entry which is preliminary data.</text>
</comment>
<name>A0A1F5RH42_9BACT</name>
<dbReference type="InterPro" id="IPR029044">
    <property type="entry name" value="Nucleotide-diphossugar_trans"/>
</dbReference>
<organism evidence="2 3">
    <name type="scientific">Candidatus Edwardsbacteria bacterium GWF2_54_11</name>
    <dbReference type="NCBI Taxonomy" id="1817851"/>
    <lineage>
        <taxon>Bacteria</taxon>
        <taxon>Candidatus Edwardsiibacteriota</taxon>
    </lineage>
</organism>
<dbReference type="PANTHER" id="PTHR48090">
    <property type="entry name" value="UNDECAPRENYL-PHOSPHATE 4-DEOXY-4-FORMAMIDO-L-ARABINOSE TRANSFERASE-RELATED"/>
    <property type="match status" value="1"/>
</dbReference>
<accession>A0A1F5RH42</accession>
<dbReference type="Pfam" id="PF00535">
    <property type="entry name" value="Glycos_transf_2"/>
    <property type="match status" value="1"/>
</dbReference>
<proteinExistence type="predicted"/>
<dbReference type="CDD" id="cd04179">
    <property type="entry name" value="DPM_DPG-synthase_like"/>
    <property type="match status" value="1"/>
</dbReference>
<dbReference type="Gene3D" id="3.90.550.10">
    <property type="entry name" value="Spore Coat Polysaccharide Biosynthesis Protein SpsA, Chain A"/>
    <property type="match status" value="1"/>
</dbReference>
<dbReference type="Proteomes" id="UP000177230">
    <property type="component" value="Unassembled WGS sequence"/>
</dbReference>
<dbReference type="InterPro" id="IPR001173">
    <property type="entry name" value="Glyco_trans_2-like"/>
</dbReference>
<gene>
    <name evidence="2" type="ORF">A2024_00120</name>
</gene>
<dbReference type="SUPFAM" id="SSF53448">
    <property type="entry name" value="Nucleotide-diphospho-sugar transferases"/>
    <property type="match status" value="1"/>
</dbReference>
<evidence type="ECO:0000313" key="2">
    <source>
        <dbReference type="EMBL" id="OGF13361.1"/>
    </source>
</evidence>
<sequence>MKVSVIIPAYNAGDTLGDLLAEAVEWVDLCDVMVVNDGSDDATAAIIERSPVISLAHVANCGKGRALRTGFAHALSLGYDAVITLDADGQHDPRYIPSMIEIMDAGHWDIIVGSRRNEFGRMSFARYLSNNITTVVVSLLAGHKIEDSQCGYRLIRREVLEAIVLETDGYQMESELLVKAGRRGFTIGQVPIDIRSSATSHIRHLSDTWKFVVMAIKLL</sequence>
<dbReference type="PANTHER" id="PTHR48090:SF7">
    <property type="entry name" value="RFBJ PROTEIN"/>
    <property type="match status" value="1"/>
</dbReference>
<dbReference type="InterPro" id="IPR050256">
    <property type="entry name" value="Glycosyltransferase_2"/>
</dbReference>
<dbReference type="AlphaFoldDB" id="A0A1F5RH42"/>
<dbReference type="EMBL" id="MFFM01000020">
    <property type="protein sequence ID" value="OGF13361.1"/>
    <property type="molecule type" value="Genomic_DNA"/>
</dbReference>
<reference evidence="2 3" key="1">
    <citation type="journal article" date="2016" name="Nat. Commun.">
        <title>Thousands of microbial genomes shed light on interconnected biogeochemical processes in an aquifer system.</title>
        <authorList>
            <person name="Anantharaman K."/>
            <person name="Brown C.T."/>
            <person name="Hug L.A."/>
            <person name="Sharon I."/>
            <person name="Castelle C.J."/>
            <person name="Probst A.J."/>
            <person name="Thomas B.C."/>
            <person name="Singh A."/>
            <person name="Wilkins M.J."/>
            <person name="Karaoz U."/>
            <person name="Brodie E.L."/>
            <person name="Williams K.H."/>
            <person name="Hubbard S.S."/>
            <person name="Banfield J.F."/>
        </authorList>
    </citation>
    <scope>NUCLEOTIDE SEQUENCE [LARGE SCALE GENOMIC DNA]</scope>
</reference>
<evidence type="ECO:0000259" key="1">
    <source>
        <dbReference type="Pfam" id="PF00535"/>
    </source>
</evidence>
<protein>
    <recommendedName>
        <fullName evidence="1">Glycosyltransferase 2-like domain-containing protein</fullName>
    </recommendedName>
</protein>
<evidence type="ECO:0000313" key="3">
    <source>
        <dbReference type="Proteomes" id="UP000177230"/>
    </source>
</evidence>
<feature type="domain" description="Glycosyltransferase 2-like" evidence="1">
    <location>
        <begin position="4"/>
        <end position="163"/>
    </location>
</feature>